<protein>
    <submittedName>
        <fullName evidence="2">Uncharacterized protein</fullName>
    </submittedName>
</protein>
<keyword evidence="3" id="KW-1185">Reference proteome</keyword>
<organism evidence="2 3">
    <name type="scientific">Terrisporobacter hibernicus</name>
    <dbReference type="NCBI Taxonomy" id="2813371"/>
    <lineage>
        <taxon>Bacteria</taxon>
        <taxon>Bacillati</taxon>
        <taxon>Bacillota</taxon>
        <taxon>Clostridia</taxon>
        <taxon>Peptostreptococcales</taxon>
        <taxon>Peptostreptococcaceae</taxon>
        <taxon>Terrisporobacter</taxon>
    </lineage>
</organism>
<sequence>MKLNNALSHLKEELSDLLSMMLVSERINSQRCLNQDIDTSKTIIDHKDTSEEFSQKDLNAIGLEIYKLATEIKGMYNMMLVSERINSQRCLNQDLDTSKTIIDHKNTSEEFTEDEVDILIQETRKLVDTMLVSERTNSQRCLNQDLDTSKTIIDHKEKSDNSKQAAKGKTKKQELENTIQELKGILNEMLISERINSQRCLNQDLDTSKTIIDHKE</sequence>
<dbReference type="Proteomes" id="UP001198983">
    <property type="component" value="Chromosome"/>
</dbReference>
<feature type="region of interest" description="Disordered" evidence="1">
    <location>
        <begin position="153"/>
        <end position="172"/>
    </location>
</feature>
<proteinExistence type="predicted"/>
<gene>
    <name evidence="2" type="ORF">JW646_00060</name>
</gene>
<evidence type="ECO:0000256" key="1">
    <source>
        <dbReference type="SAM" id="MobiDB-lite"/>
    </source>
</evidence>
<name>A0AAX2ZFR9_9FIRM</name>
<evidence type="ECO:0000313" key="3">
    <source>
        <dbReference type="Proteomes" id="UP001198983"/>
    </source>
</evidence>
<dbReference type="AlphaFoldDB" id="A0AAX2ZFR9"/>
<evidence type="ECO:0000313" key="2">
    <source>
        <dbReference type="EMBL" id="UEL47881.1"/>
    </source>
</evidence>
<dbReference type="RefSeq" id="WP_074917193.1">
    <property type="nucleotide sequence ID" value="NZ_CP081135.1"/>
</dbReference>
<accession>A0AAX2ZFR9</accession>
<reference evidence="2 3" key="1">
    <citation type="journal article" date="2023" name="Int. J. Syst. Evol. Microbiol.">
        <title>Terrisporobacter hibernicus sp. nov., isolated from bovine faeces in Northern Ireland.</title>
        <authorList>
            <person name="Mitchell M."/>
            <person name="Nguyen S.V."/>
            <person name="Connor M."/>
            <person name="Fairley D.J."/>
            <person name="Donoghue O."/>
            <person name="Marshall H."/>
            <person name="Koolman L."/>
            <person name="McMullan G."/>
            <person name="Schaffer K.E."/>
            <person name="McGrath J.W."/>
            <person name="Fanning S."/>
        </authorList>
    </citation>
    <scope>NUCLEOTIDE SEQUENCE [LARGE SCALE GENOMIC DNA]</scope>
    <source>
        <strain evidence="2 3">MCA3</strain>
    </source>
</reference>
<dbReference type="KEGG" id="tem:JW646_00060"/>
<dbReference type="EMBL" id="CP081135">
    <property type="protein sequence ID" value="UEL47881.1"/>
    <property type="molecule type" value="Genomic_DNA"/>
</dbReference>